<dbReference type="OrthoDB" id="10253864at2759"/>
<comment type="caution">
    <text evidence="1">The sequence shown here is derived from an EMBL/GenBank/DDBJ whole genome shotgun (WGS) entry which is preliminary data.</text>
</comment>
<dbReference type="EMBL" id="JXTI01000093">
    <property type="protein sequence ID" value="KWX12924.1"/>
    <property type="molecule type" value="Genomic_DNA"/>
</dbReference>
<evidence type="ECO:0000313" key="2">
    <source>
        <dbReference type="Proteomes" id="UP000070089"/>
    </source>
</evidence>
<gene>
    <name evidence="1" type="ORF">QR46_3102</name>
</gene>
<dbReference type="VEuPathDB" id="GiardiaDB:QR46_3102"/>
<dbReference type="Proteomes" id="UP000070089">
    <property type="component" value="Unassembled WGS sequence"/>
</dbReference>
<name>A0A132NS53_GIAIN</name>
<accession>A0A132NS53</accession>
<reference evidence="1 2" key="1">
    <citation type="journal article" date="2015" name="Mol. Biochem. Parasitol.">
        <title>Identification of polymorphic genes for use in assemblage B genotyping assays through comparative genomics of multiple assemblage B Giardia duodenalis isolates.</title>
        <authorList>
            <person name="Wielinga C."/>
            <person name="Thompson R.C."/>
            <person name="Monis P."/>
            <person name="Ryan U."/>
        </authorList>
    </citation>
    <scope>NUCLEOTIDE SEQUENCE [LARGE SCALE GENOMIC DNA]</scope>
    <source>
        <strain evidence="1 2">BAH15c1</strain>
    </source>
</reference>
<organism evidence="1 2">
    <name type="scientific">Giardia duodenalis assemblage B</name>
    <dbReference type="NCBI Taxonomy" id="1394984"/>
    <lineage>
        <taxon>Eukaryota</taxon>
        <taxon>Metamonada</taxon>
        <taxon>Diplomonadida</taxon>
        <taxon>Hexamitidae</taxon>
        <taxon>Giardiinae</taxon>
        <taxon>Giardia</taxon>
    </lineage>
</organism>
<evidence type="ECO:0000313" key="1">
    <source>
        <dbReference type="EMBL" id="KWX12924.1"/>
    </source>
</evidence>
<sequence>MNMEELKQFNKLGGRSMTLGAADYGLALRDFTPQCLTDLAVDFSILLSDDMQSIQRTRLAKKCRQLNLSIISPADLDDAAARRCFPTRSVFVVLGGKTTISESLKRRLVGIAFMAVPDFFIESLIDGCVKAQVKFSEIVANKLGLPISYVSQAPLINGWTNSSSLAGSFGNNIAMIQHTMQTTSANGLSLVSAVRADSAQVLSMVFAIQDMYHLYAPQFSDSVKCDVPLGVSAVVPPTFLNNQSYTPIQMLPMLCDNPSSALYYVNDCRPVGLYLDNCIPNIPLPRLFIRPQVAVPQLMPNIELAIHKGESVIKIAGELTKGYAFYENIVKASVTILAKIYYNAISEARQALELIKESTANLKATRTATVETHDFCCDKSVVEKDQFAFPEIDFSKLPVTPEIASAYPDLIMDYDELGLVFGYRLLGFSKTKKTWSSWDAQAPLVASPLGSYFLDDDYSIRKQGTDQLLSSLYFAQTPYTVSIFDTTEKRIDSEIARLRARDTDDVIIIRPTHFPDKVLAVPRNGRPFTTFQLINSIAYLCKNMYRINKATRSNSDGLITSSKRCSIASMAASLNKFGIPLRSLFDYTNSASHRRQVSETEDNDEGLQEDRTRGKCAVCGVNYMNYFDHIRSHVHIEKYRELLCGLNIYKPLQKSMTFSEYKVSMHRQLANTIMFIVTHEQRPYDIVAEKLNECLRAMGSRIQVDPYDIPRSNSPTCRTSSFTTWRERTFRTQQHSFNETLAKSIEYYGDMLAAGTNSNALHHDSSTNGMMGAIVSGTGAFLRAQKPIIKTQLSAMPIKHTASLECIQKSFQSYCDLLLQATFSSIGFSNCIRATEILRNAAIDFFPTCVLDDLHRKIDLFAPIKVPFRGIEDLIPDRVLYKGVYDLRNELISNYTCPTPLSKDDSFLDVSVHSNEPQAIEIPGTGGALRTDVFEDDFQNELIDEYIFQNANKVHHYDSFSAYDADMYTFYQDFVRERLNFRYGYFQVDDIHKKIMQQQQQQQRYGVVGTSDDADSTDYDFVEAFEPLDDVFVKIYQYLANSFYKLPASAHNSLNIKVFSDIQESCNENDSEQIDFTQGFSSLKMDSQSRNLEAMTENIIQTQEKSHAECADFKDYSAKLSVHVNHGDRMQKCSLSSLPCKSSMDTPVFGSDGMESSFAELSGSLPNGYHNTQHSDLLSALFLHDSEASVVGLVDDSMCYRGTFDAVSQQPIEVRPYVPETILRDDVNTLDTYLSTKTERVVIRPYNLPGMQSIVDISSDASNLDRGDGDLYDHDSIIGGFIKKLSKTCISQNNLSGSGYTSGQRSPNLSRDKRADDIVLPTRHGIPLVLPSITRILSTHLPLNQDKTFETIYELPEHAHGRVILPPEYEIRAKQVPNIDDYLGLFHIGDQSDQECSVAFTLSDDYLVPTMLLKEIGGISGPSNVSFYPSVCTLVRTIDALFPLCSQPQNDCDTLAIDAANSSYEADVFSYEDTGEFSMDDDMFSELLCPRTQRSNSIPGPVRLSPDSISMALLTLDSPAGLNIDDPVMHTLLEGLRCDLSQTRPLGSSFERSADIREPTDGCEGRSTVTGLYAGPQLYEKISKGKRAEDSTTYMSTQLSGSDCGSPNEQTALPNIPVFSTLQEAHNSPLECAENVNPSKYHNYLTSIVKEIDMNGNLFPQFCTLPRSIIYSINSGLITSYMLGNNALLNACSAFEAVSNSVLGVSTQNGMIQPIHLAILHSGVISKLRSDNVLLGYDYFIKRKYTSKILMEKHPRPSVYDCTGLADELSNILMHK</sequence>
<proteinExistence type="predicted"/>
<protein>
    <submittedName>
        <fullName evidence="1">Uncharacterized protein</fullName>
    </submittedName>
</protein>